<evidence type="ECO:0008006" key="4">
    <source>
        <dbReference type="Google" id="ProtNLM"/>
    </source>
</evidence>
<protein>
    <recommendedName>
        <fullName evidence="4">DUF4238 domain-containing protein</fullName>
    </recommendedName>
</protein>
<dbReference type="RefSeq" id="WP_080613902.1">
    <property type="nucleotide sequence ID" value="NZ_CP020452.2"/>
</dbReference>
<evidence type="ECO:0000313" key="2">
    <source>
        <dbReference type="EMBL" id="ARC51069.1"/>
    </source>
</evidence>
<organism evidence="2 3">
    <name type="scientific">Neisseria mucosa</name>
    <dbReference type="NCBI Taxonomy" id="488"/>
    <lineage>
        <taxon>Bacteria</taxon>
        <taxon>Pseudomonadati</taxon>
        <taxon>Pseudomonadota</taxon>
        <taxon>Betaproteobacteria</taxon>
        <taxon>Neisseriales</taxon>
        <taxon>Neisseriaceae</taxon>
        <taxon>Neisseria</taxon>
    </lineage>
</organism>
<dbReference type="EMBL" id="CP020452">
    <property type="protein sequence ID" value="ARC51069.1"/>
    <property type="molecule type" value="Genomic_DNA"/>
</dbReference>
<sequence length="395" mass="44780">MTRQVFILGDQPLPEGSSKPYALLTANPTKEHHYIAQTEQRQHAHNPQVSPQNQNVYRLPLSLFGTHPHQPHDEGKKRKHSAKPAAPPEAASVNIIGNLAAKNLYTLTFVENTGNQYNLESWFNRHESGYEDACEHLRTLPGCRLKTSEASFAKTSEASFAKTSEASFAKTSKAGLDKTDSVKVPDALWRVLRLKFLGILRNPRNHQNPFAYRLLQILRSRLPEAGFEFVSLISRRDPKRIESIMQDFHFSFLGYVNWLSGLYGMLSEGVSQPSLFERLFCAVFAEPQAVKIELFRYPDDTGLCLFGDSGFCLQASSELISIGVNISHDMFAVVHLQAARWHDFKNTFHHDAPKLQGKVKIIDDDQTQRVMFNRLCIRQSHEAVFGRSPNVKDYI</sequence>
<name>A0ABM6JBZ1_NEIMU</name>
<evidence type="ECO:0000313" key="3">
    <source>
        <dbReference type="Proteomes" id="UP000191272"/>
    </source>
</evidence>
<reference evidence="3" key="1">
    <citation type="submission" date="2017-03" db="EMBL/GenBank/DDBJ databases">
        <title>FDA dAtabase for Regulatory Grade micrObial Sequences (FDA-ARGOS): Supporting development and validation of Infectious Disease Dx tests.</title>
        <authorList>
            <person name="Campos J."/>
            <person name="Goldberg B."/>
            <person name="Tallon L."/>
            <person name="Sadzewicz L."/>
            <person name="Sengamalay N."/>
            <person name="Ott S."/>
            <person name="Godinez A."/>
            <person name="Nagaraj S."/>
            <person name="Vyas G."/>
            <person name="Aluvathingal J."/>
            <person name="Nadendla S."/>
            <person name="Geyer C."/>
            <person name="Nandy P."/>
            <person name="Hobson J."/>
            <person name="Sichtig H."/>
        </authorList>
    </citation>
    <scope>NUCLEOTIDE SEQUENCE [LARGE SCALE GENOMIC DNA]</scope>
    <source>
        <strain evidence="3">FDAARGOS_260</strain>
    </source>
</reference>
<gene>
    <name evidence="2" type="ORF">A6J88_07405</name>
</gene>
<keyword evidence="3" id="KW-1185">Reference proteome</keyword>
<proteinExistence type="predicted"/>
<feature type="region of interest" description="Disordered" evidence="1">
    <location>
        <begin position="63"/>
        <end position="89"/>
    </location>
</feature>
<evidence type="ECO:0000256" key="1">
    <source>
        <dbReference type="SAM" id="MobiDB-lite"/>
    </source>
</evidence>
<accession>A0ABM6JBZ1</accession>
<dbReference type="Proteomes" id="UP000191272">
    <property type="component" value="Chromosome"/>
</dbReference>